<dbReference type="SMART" id="SM01287">
    <property type="entry name" value="Rtt106"/>
    <property type="match status" value="1"/>
</dbReference>
<dbReference type="InterPro" id="IPR013719">
    <property type="entry name" value="RTT106/SPT16-like_middle_dom"/>
</dbReference>
<dbReference type="Gene3D" id="2.30.29.30">
    <property type="entry name" value="Pleckstrin-homology domain (PH domain)/Phosphotyrosine-binding domain (PTB)"/>
    <property type="match status" value="1"/>
</dbReference>
<dbReference type="InterPro" id="IPR050454">
    <property type="entry name" value="RTT106/SSRP1_HistChap/FACT"/>
</dbReference>
<evidence type="ECO:0000256" key="3">
    <source>
        <dbReference type="SAM" id="MobiDB-lite"/>
    </source>
</evidence>
<dbReference type="Pfam" id="PF08512">
    <property type="entry name" value="Rttp106-like_middle"/>
    <property type="match status" value="1"/>
</dbReference>
<dbReference type="PANTHER" id="PTHR45849">
    <property type="entry name" value="FACT COMPLEX SUBUNIT SSRP1"/>
    <property type="match status" value="1"/>
</dbReference>
<feature type="region of interest" description="Disordered" evidence="3">
    <location>
        <begin position="369"/>
        <end position="478"/>
    </location>
</feature>
<dbReference type="EMBL" id="JAYKXP010000017">
    <property type="protein sequence ID" value="KAK7049324.1"/>
    <property type="molecule type" value="Genomic_DNA"/>
</dbReference>
<dbReference type="Proteomes" id="UP001383192">
    <property type="component" value="Unassembled WGS sequence"/>
</dbReference>
<evidence type="ECO:0000313" key="6">
    <source>
        <dbReference type="Proteomes" id="UP001383192"/>
    </source>
</evidence>
<evidence type="ECO:0000259" key="4">
    <source>
        <dbReference type="SMART" id="SM01287"/>
    </source>
</evidence>
<name>A0AAW0DCV5_9AGAR</name>
<evidence type="ECO:0000313" key="5">
    <source>
        <dbReference type="EMBL" id="KAK7049324.1"/>
    </source>
</evidence>
<protein>
    <recommendedName>
        <fullName evidence="4">Histone chaperone RTT106/FACT complex subunit SPT16-like middle domain-containing protein</fullName>
    </recommendedName>
</protein>
<dbReference type="PANTHER" id="PTHR45849:SF3">
    <property type="entry name" value="HISTONE CHAPERONE RTT106"/>
    <property type="match status" value="1"/>
</dbReference>
<accession>A0AAW0DCV5</accession>
<dbReference type="GO" id="GO:0031491">
    <property type="term" value="F:nucleosome binding"/>
    <property type="evidence" value="ECO:0007669"/>
    <property type="project" value="TreeGrafter"/>
</dbReference>
<evidence type="ECO:0000256" key="1">
    <source>
        <dbReference type="ARBA" id="ARBA00006159"/>
    </source>
</evidence>
<dbReference type="AlphaFoldDB" id="A0AAW0DCV5"/>
<comment type="caution">
    <text evidence="5">The sequence shown here is derived from an EMBL/GenBank/DDBJ whole genome shotgun (WGS) entry which is preliminary data.</text>
</comment>
<evidence type="ECO:0000256" key="2">
    <source>
        <dbReference type="ARBA" id="ARBA00025370"/>
    </source>
</evidence>
<comment type="function">
    <text evidence="2">Component of the FACT complex, a general chromatin factor that acts to reorganize nucleosomes. The FACT complex is involved in multiple processes that require DNA as a template such as mRNA elongation, DNA replication and DNA repair. During transcription elongation the FACT complex acts as a histone chaperone that both destabilizes and restores nucleosomal structure. It facilitates the passage of RNA polymerase II and transcription by promoting the dissociation of one histone H2A-H2B dimer from the nucleosome, then subsequently promotes the reestablishment of the nucleosome following the passage of RNA polymerase II.</text>
</comment>
<feature type="compositionally biased region" description="Polar residues" evidence="3">
    <location>
        <begin position="390"/>
        <end position="403"/>
    </location>
</feature>
<gene>
    <name evidence="5" type="ORF">VNI00_005925</name>
</gene>
<feature type="compositionally biased region" description="Basic and acidic residues" evidence="3">
    <location>
        <begin position="82"/>
        <end position="100"/>
    </location>
</feature>
<reference evidence="5 6" key="1">
    <citation type="submission" date="2024-01" db="EMBL/GenBank/DDBJ databases">
        <title>A draft genome for a cacao thread blight-causing isolate of Paramarasmius palmivorus.</title>
        <authorList>
            <person name="Baruah I.K."/>
            <person name="Bukari Y."/>
            <person name="Amoako-Attah I."/>
            <person name="Meinhardt L.W."/>
            <person name="Bailey B.A."/>
            <person name="Cohen S.P."/>
        </authorList>
    </citation>
    <scope>NUCLEOTIDE SEQUENCE [LARGE SCALE GENOMIC DNA]</scope>
    <source>
        <strain evidence="5 6">GH-12</strain>
    </source>
</reference>
<feature type="domain" description="Histone chaperone RTT106/FACT complex subunit SPT16-like middle" evidence="4">
    <location>
        <begin position="265"/>
        <end position="370"/>
    </location>
</feature>
<proteinExistence type="inferred from homology"/>
<comment type="similarity">
    <text evidence="1">Belongs to the RTT106 family.</text>
</comment>
<dbReference type="InterPro" id="IPR011993">
    <property type="entry name" value="PH-like_dom_sf"/>
</dbReference>
<sequence length="513" mass="55996">MENLSFLHAISSALPENLSAEFQSLRSGNNDAILENFIRFITGGSCTDTSLSKERQEQWISKQMVVRNKLSELVNPSNNKRQRGEESVGGQDNKRQKIEDGSSSQLSGDDPPLFTLKSISTTSPVRKKVDITIHKGSIRLHHPTTNALEHASPLSSLTRGFLVPTRGKTKPHWTIILLSNDIPEKGKGATNASSSLQVIFGLDALSTSATGAIDHAASDKDISIKKGDETLPYIRTLLSHLNFTVLEPSVNVFKSAFPGNTDDGVPGVEAYRGAKAGSLWFMKEGILWGDAKPCEFWPVGDLINKSEGLRMISATGRTCTLILTRKTSGEVLEEDEEDVGEETQFGLIDAKEQDGINKWVKQHRHLFGKTGEEGAPQTNAAADAPEKPKINNSNPTTLAQAQFDSDDDEDADFEASSEDEETENSSSEDNEDDADADADGEEDEAEEEEDEVDEPDEVDDEALDPKHHPLLRPGAMPKMSKAAMNMVVDMVEGDLARTAARGDSDMEEDELDD</sequence>
<feature type="region of interest" description="Disordered" evidence="3">
    <location>
        <begin position="70"/>
        <end position="117"/>
    </location>
</feature>
<feature type="compositionally biased region" description="Acidic residues" evidence="3">
    <location>
        <begin position="404"/>
        <end position="462"/>
    </location>
</feature>
<dbReference type="GO" id="GO:0042393">
    <property type="term" value="F:histone binding"/>
    <property type="evidence" value="ECO:0007669"/>
    <property type="project" value="TreeGrafter"/>
</dbReference>
<dbReference type="SUPFAM" id="SSF50729">
    <property type="entry name" value="PH domain-like"/>
    <property type="match status" value="1"/>
</dbReference>
<keyword evidence="6" id="KW-1185">Reference proteome</keyword>
<organism evidence="5 6">
    <name type="scientific">Paramarasmius palmivorus</name>
    <dbReference type="NCBI Taxonomy" id="297713"/>
    <lineage>
        <taxon>Eukaryota</taxon>
        <taxon>Fungi</taxon>
        <taxon>Dikarya</taxon>
        <taxon>Basidiomycota</taxon>
        <taxon>Agaricomycotina</taxon>
        <taxon>Agaricomycetes</taxon>
        <taxon>Agaricomycetidae</taxon>
        <taxon>Agaricales</taxon>
        <taxon>Marasmiineae</taxon>
        <taxon>Marasmiaceae</taxon>
        <taxon>Paramarasmius</taxon>
    </lineage>
</organism>